<dbReference type="SUPFAM" id="SSF51735">
    <property type="entry name" value="NAD(P)-binding Rossmann-fold domains"/>
    <property type="match status" value="1"/>
</dbReference>
<dbReference type="InterPro" id="IPR036291">
    <property type="entry name" value="NAD(P)-bd_dom_sf"/>
</dbReference>
<protein>
    <submittedName>
        <fullName evidence="4">NADP-dependent 3-hydroxy acid dehydrogenase YdfG</fullName>
    </submittedName>
</protein>
<organism evidence="4 5">
    <name type="scientific">Micromonospora chaiyaphumensis</name>
    <dbReference type="NCBI Taxonomy" id="307119"/>
    <lineage>
        <taxon>Bacteria</taxon>
        <taxon>Bacillati</taxon>
        <taxon>Actinomycetota</taxon>
        <taxon>Actinomycetes</taxon>
        <taxon>Micromonosporales</taxon>
        <taxon>Micromonosporaceae</taxon>
        <taxon>Micromonospora</taxon>
    </lineage>
</organism>
<dbReference type="PANTHER" id="PTHR42901">
    <property type="entry name" value="ALCOHOL DEHYDROGENASE"/>
    <property type="match status" value="1"/>
</dbReference>
<dbReference type="InterPro" id="IPR002347">
    <property type="entry name" value="SDR_fam"/>
</dbReference>
<name>A0A1C4YJN5_9ACTN</name>
<dbReference type="PRINTS" id="PR00080">
    <property type="entry name" value="SDRFAMILY"/>
</dbReference>
<dbReference type="EMBL" id="FMCS01000008">
    <property type="protein sequence ID" value="SCF20963.1"/>
    <property type="molecule type" value="Genomic_DNA"/>
</dbReference>
<evidence type="ECO:0000313" key="5">
    <source>
        <dbReference type="Proteomes" id="UP000199629"/>
    </source>
</evidence>
<dbReference type="AlphaFoldDB" id="A0A1C4YJN5"/>
<gene>
    <name evidence="4" type="ORF">GA0070214_108327</name>
</gene>
<dbReference type="GO" id="GO:0016616">
    <property type="term" value="F:oxidoreductase activity, acting on the CH-OH group of donors, NAD or NADP as acceptor"/>
    <property type="evidence" value="ECO:0007669"/>
    <property type="project" value="UniProtKB-ARBA"/>
</dbReference>
<dbReference type="Proteomes" id="UP000199629">
    <property type="component" value="Unassembled WGS sequence"/>
</dbReference>
<sequence length="270" mass="27369">MTDLITARSGAAGENDRMTSVAIVTGASSGIGAATARRLAAEGFHVLAAARRTDRLAGLVAEIEAAGGAATAVECDVTSDASVAGLAAAAAAAPGPVTLLVNNAGGARGLDPVESADVGDWQWMYDVNVLGTLRVTKALLPALESSGAGTVVIVSSTAGHVVYEGGGGYTAAKHAQTAMAGTLRLELCGRPVRVIEIDPGMVKTEEFGLVRFGGDTDRAAAVYAGVAEPLVAEDVADCVAWCATRPHHVNIDQLVVRPLAQAAQHKVHRA</sequence>
<dbReference type="FunFam" id="3.40.50.720:FF:000047">
    <property type="entry name" value="NADP-dependent L-serine/L-allo-threonine dehydrogenase"/>
    <property type="match status" value="1"/>
</dbReference>
<evidence type="ECO:0000256" key="1">
    <source>
        <dbReference type="ARBA" id="ARBA00006484"/>
    </source>
</evidence>
<dbReference type="PANTHER" id="PTHR42901:SF1">
    <property type="entry name" value="ALCOHOL DEHYDROGENASE"/>
    <property type="match status" value="1"/>
</dbReference>
<dbReference type="PRINTS" id="PR00081">
    <property type="entry name" value="GDHRDH"/>
</dbReference>
<dbReference type="Gene3D" id="3.40.50.720">
    <property type="entry name" value="NAD(P)-binding Rossmann-like Domain"/>
    <property type="match status" value="1"/>
</dbReference>
<evidence type="ECO:0000313" key="4">
    <source>
        <dbReference type="EMBL" id="SCF20963.1"/>
    </source>
</evidence>
<evidence type="ECO:0000256" key="3">
    <source>
        <dbReference type="RuleBase" id="RU000363"/>
    </source>
</evidence>
<keyword evidence="2" id="KW-0560">Oxidoreductase</keyword>
<dbReference type="Pfam" id="PF00106">
    <property type="entry name" value="adh_short"/>
    <property type="match status" value="1"/>
</dbReference>
<accession>A0A1C4YJN5</accession>
<evidence type="ECO:0000256" key="2">
    <source>
        <dbReference type="ARBA" id="ARBA00023002"/>
    </source>
</evidence>
<keyword evidence="5" id="KW-1185">Reference proteome</keyword>
<proteinExistence type="inferred from homology"/>
<reference evidence="5" key="1">
    <citation type="submission" date="2016-06" db="EMBL/GenBank/DDBJ databases">
        <authorList>
            <person name="Varghese N."/>
            <person name="Submissions Spin"/>
        </authorList>
    </citation>
    <scope>NUCLEOTIDE SEQUENCE [LARGE SCALE GENOMIC DNA]</scope>
    <source>
        <strain evidence="5">DSM 45246</strain>
    </source>
</reference>
<comment type="similarity">
    <text evidence="1 3">Belongs to the short-chain dehydrogenases/reductases (SDR) family.</text>
</comment>